<feature type="compositionally biased region" description="Polar residues" evidence="1">
    <location>
        <begin position="446"/>
        <end position="457"/>
    </location>
</feature>
<accession>A0A2N7XAU4</accession>
<dbReference type="Gene3D" id="3.40.50.300">
    <property type="entry name" value="P-loop containing nucleotide triphosphate hydrolases"/>
    <property type="match status" value="1"/>
</dbReference>
<evidence type="ECO:0000259" key="2">
    <source>
        <dbReference type="SMART" id="SM00382"/>
    </source>
</evidence>
<dbReference type="RefSeq" id="WP_018439374.1">
    <property type="nucleotide sequence ID" value="NZ_KB890165.1"/>
</dbReference>
<feature type="region of interest" description="Disordered" evidence="1">
    <location>
        <begin position="1"/>
        <end position="22"/>
    </location>
</feature>
<evidence type="ECO:0000313" key="3">
    <source>
        <dbReference type="EMBL" id="PMS38662.1"/>
    </source>
</evidence>
<keyword evidence="4" id="KW-1185">Reference proteome</keyword>
<dbReference type="SUPFAM" id="SSF52540">
    <property type="entry name" value="P-loop containing nucleoside triphosphate hydrolases"/>
    <property type="match status" value="1"/>
</dbReference>
<keyword evidence="3" id="KW-0067">ATP-binding</keyword>
<feature type="domain" description="AAA+ ATPase" evidence="2">
    <location>
        <begin position="180"/>
        <end position="365"/>
    </location>
</feature>
<sequence length="467" mass="51558">MNDRDLETGNGAQVTQLPQTAATRERLAEATRTLLRAPRTLADTGLPVVFVSRLVLKSTFINGKSSFADLSQRHCLPIAVLDDLLAFLVRERLVEITHRGATDIDVHFRLTEAGRTAAADELARCSYCGPVPVAYDTYMEVVAEHSVRKQRITQADVRAAFRGICVEPALLDAAAASLNAGRPLLLYGPAGSGKTYLAERLGLLLQGDVPIPYAIYVGGEIIQMYDPLLHHDASTSIASAIGDKRWRVCRRPVVLSGGELTLEGLDLRYDAAAGFYQAPPHMKANMGLYIVDDLGRQRVAAQDLLNRWIMPLDRSLDLFTLQSGTRFTAPFDVWPVFSSNLDPAAIGDEAFLRRLGSKLQIGPLSLDNYRTVFEACSASLELNLTSEAFDYLLHSLHMPNAKPFLACYPRDLLRLVRASVDYRGAARDVTAEGLREAWQSYFGSTEQMSRYPPSSTARRPGRRFATR</sequence>
<dbReference type="InterPro" id="IPR003593">
    <property type="entry name" value="AAA+_ATPase"/>
</dbReference>
<feature type="region of interest" description="Disordered" evidence="1">
    <location>
        <begin position="446"/>
        <end position="467"/>
    </location>
</feature>
<dbReference type="OrthoDB" id="9783370at2"/>
<reference evidence="3 4" key="1">
    <citation type="submission" date="2018-01" db="EMBL/GenBank/DDBJ databases">
        <title>Whole genome analyses suggest that Burkholderia sensu lato contains two further novel genera in the rhizoxinica-symbiotica group Mycetohabitans gen. nov., and Trinickia gen. nov.: implications for the evolution of diazotrophy and nodulation in the Burkholderiaceae.</title>
        <authorList>
            <person name="Estrada-de los Santos P."/>
            <person name="Palmer M."/>
            <person name="Chavez-Ramirez B."/>
            <person name="Beukes C."/>
            <person name="Steenkamp E.T."/>
            <person name="Hirsch A.M."/>
            <person name="Manyaka P."/>
            <person name="Maluk M."/>
            <person name="Lafos M."/>
            <person name="Crook M."/>
            <person name="Gross E."/>
            <person name="Simon M.F."/>
            <person name="Bueno dos Reis Junior F."/>
            <person name="Poole P.S."/>
            <person name="Venter S.N."/>
            <person name="James E.K."/>
        </authorList>
    </citation>
    <scope>NUCLEOTIDE SEQUENCE [LARGE SCALE GENOMIC DNA]</scope>
    <source>
        <strain evidence="3 4">JPY 581</strain>
    </source>
</reference>
<dbReference type="GO" id="GO:0005524">
    <property type="term" value="F:ATP binding"/>
    <property type="evidence" value="ECO:0007669"/>
    <property type="project" value="UniProtKB-KW"/>
</dbReference>
<organism evidence="3 4">
    <name type="scientific">Trinickia symbiotica</name>
    <dbReference type="NCBI Taxonomy" id="863227"/>
    <lineage>
        <taxon>Bacteria</taxon>
        <taxon>Pseudomonadati</taxon>
        <taxon>Pseudomonadota</taxon>
        <taxon>Betaproteobacteria</taxon>
        <taxon>Burkholderiales</taxon>
        <taxon>Burkholderiaceae</taxon>
        <taxon>Trinickia</taxon>
    </lineage>
</organism>
<dbReference type="AlphaFoldDB" id="A0A2N7XAU4"/>
<protein>
    <submittedName>
        <fullName evidence="3">ATP-binding protein</fullName>
    </submittedName>
</protein>
<dbReference type="EMBL" id="PNYC01000001">
    <property type="protein sequence ID" value="PMS38662.1"/>
    <property type="molecule type" value="Genomic_DNA"/>
</dbReference>
<evidence type="ECO:0000256" key="1">
    <source>
        <dbReference type="SAM" id="MobiDB-lite"/>
    </source>
</evidence>
<feature type="compositionally biased region" description="Polar residues" evidence="1">
    <location>
        <begin position="10"/>
        <end position="19"/>
    </location>
</feature>
<evidence type="ECO:0000313" key="4">
    <source>
        <dbReference type="Proteomes" id="UP000235777"/>
    </source>
</evidence>
<proteinExistence type="predicted"/>
<keyword evidence="3" id="KW-0547">Nucleotide-binding</keyword>
<dbReference type="SMART" id="SM00382">
    <property type="entry name" value="AAA"/>
    <property type="match status" value="1"/>
</dbReference>
<dbReference type="STRING" id="863227.GCA_000373005_00847"/>
<dbReference type="Proteomes" id="UP000235777">
    <property type="component" value="Unassembled WGS sequence"/>
</dbReference>
<dbReference type="InterPro" id="IPR027417">
    <property type="entry name" value="P-loop_NTPase"/>
</dbReference>
<gene>
    <name evidence="3" type="ORF">C0Z20_02035</name>
</gene>
<name>A0A2N7XAU4_9BURK</name>
<comment type="caution">
    <text evidence="3">The sequence shown here is derived from an EMBL/GenBank/DDBJ whole genome shotgun (WGS) entry which is preliminary data.</text>
</comment>